<name>A0A086T8D4_HAPC1</name>
<proteinExistence type="predicted"/>
<gene>
    <name evidence="3" type="ORF">ACRE_034980</name>
</gene>
<protein>
    <recommendedName>
        <fullName evidence="2">Mtf2-like C-terminal domain-containing protein</fullName>
    </recommendedName>
</protein>
<comment type="caution">
    <text evidence="3">The sequence shown here is derived from an EMBL/GenBank/DDBJ whole genome shotgun (WGS) entry which is preliminary data.</text>
</comment>
<dbReference type="PANTHER" id="PTHR39468">
    <property type="entry name" value="CHROMOSOME 7, WHOLE GENOME SHOTGUN SEQUENCE"/>
    <property type="match status" value="1"/>
</dbReference>
<dbReference type="PANTHER" id="PTHR39468:SF1">
    <property type="entry name" value="MTF2-LIKE C-TERMINAL DOMAIN-CONTAINING PROTEIN"/>
    <property type="match status" value="1"/>
</dbReference>
<dbReference type="HOGENOM" id="CLU_028481_0_0_1"/>
<dbReference type="InterPro" id="IPR043837">
    <property type="entry name" value="Mtf2-like_C"/>
</dbReference>
<evidence type="ECO:0000313" key="4">
    <source>
        <dbReference type="Proteomes" id="UP000029964"/>
    </source>
</evidence>
<evidence type="ECO:0000313" key="3">
    <source>
        <dbReference type="EMBL" id="KFH45616.1"/>
    </source>
</evidence>
<feature type="region of interest" description="Disordered" evidence="1">
    <location>
        <begin position="33"/>
        <end position="55"/>
    </location>
</feature>
<dbReference type="AlphaFoldDB" id="A0A086T8D4"/>
<dbReference type="EMBL" id="JPKY01000029">
    <property type="protein sequence ID" value="KFH45616.1"/>
    <property type="molecule type" value="Genomic_DNA"/>
</dbReference>
<sequence length="436" mass="49003">MSFTLTPFLYRTRTIQRAWKCGPAFCLARLAHSDRGDRPPRDEAVPFDWGEAGPPKGLRPGAYDDLSHGSLIAGRKATLSPNEAQIFKRIFEEIAEGKMAVPKHRRPQQKDTWLGTTGQPRSLVEHARMSEFRDKYLERFPPSLRNAANKALGMFELQPSESALEEMTEEDRELWAERVRYRQLREDEKTRVETLMKECQTDFALWEVMEKEVFSIPVGLGLVPKPAAAKRKGRKGEKARDKIKEGERIDGQTVTDQTTAQLTEVSEANAEAAAKEESAKLVMDVHGALYSGYIIYGLQLFDAAFTRPSPLSFRILPRVKSLGLESYVLGVSTPFYVALAGLHWDRFGDAASALDVIQEMSSTGLYVNEEASALLGRIRDDLMSCTLGLQGPFVSAMMQAPPYDKSLLQRIERMENLRQDPVRGQVQIEPIADMGY</sequence>
<evidence type="ECO:0000256" key="1">
    <source>
        <dbReference type="SAM" id="MobiDB-lite"/>
    </source>
</evidence>
<dbReference type="InterPro" id="IPR040009">
    <property type="entry name" value="Mtf2/C5D6.12-like"/>
</dbReference>
<organism evidence="3 4">
    <name type="scientific">Hapsidospora chrysogenum (strain ATCC 11550 / CBS 779.69 / DSM 880 / IAM 14645 / JCM 23072 / IMI 49137)</name>
    <name type="common">Acremonium chrysogenum</name>
    <dbReference type="NCBI Taxonomy" id="857340"/>
    <lineage>
        <taxon>Eukaryota</taxon>
        <taxon>Fungi</taxon>
        <taxon>Dikarya</taxon>
        <taxon>Ascomycota</taxon>
        <taxon>Pezizomycotina</taxon>
        <taxon>Sordariomycetes</taxon>
        <taxon>Hypocreomycetidae</taxon>
        <taxon>Hypocreales</taxon>
        <taxon>Bionectriaceae</taxon>
        <taxon>Hapsidospora</taxon>
    </lineage>
</organism>
<dbReference type="Proteomes" id="UP000029964">
    <property type="component" value="Unassembled WGS sequence"/>
</dbReference>
<dbReference type="GO" id="GO:0005739">
    <property type="term" value="C:mitochondrion"/>
    <property type="evidence" value="ECO:0007669"/>
    <property type="project" value="InterPro"/>
</dbReference>
<feature type="domain" description="Mtf2-like C-terminal" evidence="2">
    <location>
        <begin position="188"/>
        <end position="396"/>
    </location>
</feature>
<dbReference type="OrthoDB" id="2444174at2759"/>
<dbReference type="STRING" id="857340.A0A086T8D4"/>
<feature type="compositionally biased region" description="Basic and acidic residues" evidence="1">
    <location>
        <begin position="33"/>
        <end position="44"/>
    </location>
</feature>
<evidence type="ECO:0000259" key="2">
    <source>
        <dbReference type="Pfam" id="PF19189"/>
    </source>
</evidence>
<reference evidence="4" key="1">
    <citation type="journal article" date="2014" name="Genome Announc.">
        <title>Genome sequence and annotation of Acremonium chrysogenum, producer of the beta-lactam antibiotic cephalosporin C.</title>
        <authorList>
            <person name="Terfehr D."/>
            <person name="Dahlmann T.A."/>
            <person name="Specht T."/>
            <person name="Zadra I."/>
            <person name="Kuernsteiner H."/>
            <person name="Kueck U."/>
        </authorList>
    </citation>
    <scope>NUCLEOTIDE SEQUENCE [LARGE SCALE GENOMIC DNA]</scope>
    <source>
        <strain evidence="4">ATCC 11550 / CBS 779.69 / DSM 880 / IAM 14645 / JCM 23072 / IMI 49137</strain>
    </source>
</reference>
<accession>A0A086T8D4</accession>
<dbReference type="Pfam" id="PF19189">
    <property type="entry name" value="Mtf2"/>
    <property type="match status" value="1"/>
</dbReference>
<keyword evidence="4" id="KW-1185">Reference proteome</keyword>